<evidence type="ECO:0000313" key="1">
    <source>
        <dbReference type="EMBL" id="MQL85511.1"/>
    </source>
</evidence>
<accession>A0A843UQC1</accession>
<dbReference type="AlphaFoldDB" id="A0A843UQC1"/>
<proteinExistence type="predicted"/>
<dbReference type="Proteomes" id="UP000652761">
    <property type="component" value="Unassembled WGS sequence"/>
</dbReference>
<protein>
    <submittedName>
        <fullName evidence="1">Uncharacterized protein</fullName>
    </submittedName>
</protein>
<organism evidence="1 2">
    <name type="scientific">Colocasia esculenta</name>
    <name type="common">Wild taro</name>
    <name type="synonym">Arum esculentum</name>
    <dbReference type="NCBI Taxonomy" id="4460"/>
    <lineage>
        <taxon>Eukaryota</taxon>
        <taxon>Viridiplantae</taxon>
        <taxon>Streptophyta</taxon>
        <taxon>Embryophyta</taxon>
        <taxon>Tracheophyta</taxon>
        <taxon>Spermatophyta</taxon>
        <taxon>Magnoliopsida</taxon>
        <taxon>Liliopsida</taxon>
        <taxon>Araceae</taxon>
        <taxon>Aroideae</taxon>
        <taxon>Colocasieae</taxon>
        <taxon>Colocasia</taxon>
    </lineage>
</organism>
<comment type="caution">
    <text evidence="1">The sequence shown here is derived from an EMBL/GenBank/DDBJ whole genome shotgun (WGS) entry which is preliminary data.</text>
</comment>
<evidence type="ECO:0000313" key="2">
    <source>
        <dbReference type="Proteomes" id="UP000652761"/>
    </source>
</evidence>
<name>A0A843UQC1_COLES</name>
<reference evidence="1" key="1">
    <citation type="submission" date="2017-07" db="EMBL/GenBank/DDBJ databases">
        <title>Taro Niue Genome Assembly and Annotation.</title>
        <authorList>
            <person name="Atibalentja N."/>
            <person name="Keating K."/>
            <person name="Fields C.J."/>
        </authorList>
    </citation>
    <scope>NUCLEOTIDE SEQUENCE</scope>
    <source>
        <strain evidence="1">Niue_2</strain>
        <tissue evidence="1">Leaf</tissue>
    </source>
</reference>
<keyword evidence="2" id="KW-1185">Reference proteome</keyword>
<sequence>MKLEAAGSRFGIAHDGGGWRVEAVRSSWAARDGGGPRRDGRCVAATGCKGLGMARGGMYDWSAAQWRWMVIWGCYVRKRRQGPDLLCGLLELGMARCRDGAGAAGACRPRAHGAQACEACKVRSERAVRSPGAYKRTPRFAQEVEHGDWA</sequence>
<dbReference type="EMBL" id="NMUH01000832">
    <property type="protein sequence ID" value="MQL85511.1"/>
    <property type="molecule type" value="Genomic_DNA"/>
</dbReference>
<gene>
    <name evidence="1" type="ORF">Taro_018024</name>
</gene>